<dbReference type="PANTHER" id="PTHR48106">
    <property type="entry name" value="QUINONE OXIDOREDUCTASE PIG3-RELATED"/>
    <property type="match status" value="1"/>
</dbReference>
<evidence type="ECO:0000256" key="1">
    <source>
        <dbReference type="ARBA" id="ARBA00022857"/>
    </source>
</evidence>
<feature type="domain" description="Enoyl reductase (ER)" evidence="3">
    <location>
        <begin position="10"/>
        <end position="324"/>
    </location>
</feature>
<evidence type="ECO:0000259" key="3">
    <source>
        <dbReference type="SMART" id="SM00829"/>
    </source>
</evidence>
<dbReference type="InterPro" id="IPR020843">
    <property type="entry name" value="ER"/>
</dbReference>
<proteinExistence type="predicted"/>
<dbReference type="Gene3D" id="3.40.50.720">
    <property type="entry name" value="NAD(P)-binding Rossmann-like Domain"/>
    <property type="match status" value="1"/>
</dbReference>
<dbReference type="SUPFAM" id="SSF50129">
    <property type="entry name" value="GroES-like"/>
    <property type="match status" value="1"/>
</dbReference>
<keyword evidence="1" id="KW-0521">NADP</keyword>
<dbReference type="Proteomes" id="UP000646738">
    <property type="component" value="Unassembled WGS sequence"/>
</dbReference>
<organism evidence="4 5">
    <name type="scientific">Streptomyces rubradiris</name>
    <name type="common">Streptomyces achromogenes subsp. rubradiris</name>
    <dbReference type="NCBI Taxonomy" id="285531"/>
    <lineage>
        <taxon>Bacteria</taxon>
        <taxon>Bacillati</taxon>
        <taxon>Actinomycetota</taxon>
        <taxon>Actinomycetes</taxon>
        <taxon>Kitasatosporales</taxon>
        <taxon>Streptomycetaceae</taxon>
        <taxon>Streptomyces</taxon>
    </lineage>
</organism>
<name>A0ABQ3RDW3_STRRR</name>
<keyword evidence="5" id="KW-1185">Reference proteome</keyword>
<accession>A0ABQ3RDW3</accession>
<protein>
    <submittedName>
        <fullName evidence="4">NADPH:quinone reductase</fullName>
    </submittedName>
</protein>
<dbReference type="SMART" id="SM00829">
    <property type="entry name" value="PKS_ER"/>
    <property type="match status" value="1"/>
</dbReference>
<dbReference type="InterPro" id="IPR013149">
    <property type="entry name" value="ADH-like_C"/>
</dbReference>
<comment type="caution">
    <text evidence="4">The sequence shown here is derived from an EMBL/GenBank/DDBJ whole genome shotgun (WGS) entry which is preliminary data.</text>
</comment>
<gene>
    <name evidence="4" type="primary">qor_5</name>
    <name evidence="4" type="ORF">Srubr_38840</name>
</gene>
<keyword evidence="2" id="KW-0560">Oxidoreductase</keyword>
<dbReference type="Pfam" id="PF08240">
    <property type="entry name" value="ADH_N"/>
    <property type="match status" value="1"/>
</dbReference>
<sequence>MRAVLLKDFGPPDRLTVAEVPDPRPARGEVTIRVAAVGIQFLETQVRSGMMRGALGDAPLPVILGKEIAGEVIEAGPGVDTALVGSRVLATTGGVGGYAELATAPADELVPVPDGLGFRDAVALYRYGATARGLIDAARVGAGDRVLVQAAAGAVGTVLVQLLKRAGATVIGTARGAAKLGLVKELGADHVIDYSLPGWTEQVRQAAGGAVEIVYDHVGGELGRDSFSLLAPGAGRQIVFGFSSGQPLDVKPMELFGRGLTLTGFSAGLIWNRPAFARELVTDVLGLAVAGEIKPVIGQSYPLERAAEAHAAVEARSTVGKTLLIP</sequence>
<dbReference type="PANTHER" id="PTHR48106:SF13">
    <property type="entry name" value="QUINONE OXIDOREDUCTASE-RELATED"/>
    <property type="match status" value="1"/>
</dbReference>
<dbReference type="SUPFAM" id="SSF51735">
    <property type="entry name" value="NAD(P)-binding Rossmann-fold domains"/>
    <property type="match status" value="1"/>
</dbReference>
<evidence type="ECO:0000313" key="5">
    <source>
        <dbReference type="Proteomes" id="UP000646738"/>
    </source>
</evidence>
<evidence type="ECO:0000313" key="4">
    <source>
        <dbReference type="EMBL" id="GHI54038.1"/>
    </source>
</evidence>
<reference evidence="5" key="1">
    <citation type="submission" date="2023-07" db="EMBL/GenBank/DDBJ databases">
        <title>Whole genome shotgun sequence of Streptomyces achromogenes subsp. rubradiris NBRC 14000.</title>
        <authorList>
            <person name="Komaki H."/>
            <person name="Tamura T."/>
        </authorList>
    </citation>
    <scope>NUCLEOTIDE SEQUENCE [LARGE SCALE GENOMIC DNA]</scope>
    <source>
        <strain evidence="5">NBRC 14000</strain>
    </source>
</reference>
<dbReference type="InterPro" id="IPR036291">
    <property type="entry name" value="NAD(P)-bd_dom_sf"/>
</dbReference>
<dbReference type="Pfam" id="PF00107">
    <property type="entry name" value="ADH_zinc_N"/>
    <property type="match status" value="1"/>
</dbReference>
<dbReference type="InterPro" id="IPR011032">
    <property type="entry name" value="GroES-like_sf"/>
</dbReference>
<evidence type="ECO:0000256" key="2">
    <source>
        <dbReference type="ARBA" id="ARBA00023002"/>
    </source>
</evidence>
<dbReference type="InterPro" id="IPR013154">
    <property type="entry name" value="ADH-like_N"/>
</dbReference>
<dbReference type="Gene3D" id="3.90.180.10">
    <property type="entry name" value="Medium-chain alcohol dehydrogenases, catalytic domain"/>
    <property type="match status" value="1"/>
</dbReference>
<dbReference type="EMBL" id="BNEA01000015">
    <property type="protein sequence ID" value="GHI54038.1"/>
    <property type="molecule type" value="Genomic_DNA"/>
</dbReference>